<reference evidence="1 2" key="1">
    <citation type="journal article" date="2019" name="Int. J. Syst. Evol. Microbiol.">
        <title>The Global Catalogue of Microorganisms (GCM) 10K type strain sequencing project: providing services to taxonomists for standard genome sequencing and annotation.</title>
        <authorList>
            <consortium name="The Broad Institute Genomics Platform"/>
            <consortium name="The Broad Institute Genome Sequencing Center for Infectious Disease"/>
            <person name="Wu L."/>
            <person name="Ma J."/>
        </authorList>
    </citation>
    <scope>NUCLEOTIDE SEQUENCE [LARGE SCALE GENOMIC DNA]</scope>
    <source>
        <strain evidence="1 2">JCM 17504</strain>
    </source>
</reference>
<gene>
    <name evidence="1" type="ORF">GCM10025751_29460</name>
</gene>
<evidence type="ECO:0008006" key="3">
    <source>
        <dbReference type="Google" id="ProtNLM"/>
    </source>
</evidence>
<protein>
    <recommendedName>
        <fullName evidence="3">Transposase</fullName>
    </recommendedName>
</protein>
<dbReference type="Proteomes" id="UP001501729">
    <property type="component" value="Unassembled WGS sequence"/>
</dbReference>
<comment type="caution">
    <text evidence="1">The sequence shown here is derived from an EMBL/GenBank/DDBJ whole genome shotgun (WGS) entry which is preliminary data.</text>
</comment>
<evidence type="ECO:0000313" key="2">
    <source>
        <dbReference type="Proteomes" id="UP001501729"/>
    </source>
</evidence>
<accession>A0AAV3UJ19</accession>
<dbReference type="AlphaFoldDB" id="A0AAV3UJ19"/>
<sequence length="60" mass="6960">MFEWLLSLDIGLETWVYTGRDGVWCTSPFISKRKWPTPGTPTSICAKFVAHVDDELWNEK</sequence>
<proteinExistence type="predicted"/>
<organism evidence="1 2">
    <name type="scientific">Haladaptatus pallidirubidus</name>
    <dbReference type="NCBI Taxonomy" id="1008152"/>
    <lineage>
        <taxon>Archaea</taxon>
        <taxon>Methanobacteriati</taxon>
        <taxon>Methanobacteriota</taxon>
        <taxon>Stenosarchaea group</taxon>
        <taxon>Halobacteria</taxon>
        <taxon>Halobacteriales</taxon>
        <taxon>Haladaptataceae</taxon>
        <taxon>Haladaptatus</taxon>
    </lineage>
</organism>
<evidence type="ECO:0000313" key="1">
    <source>
        <dbReference type="EMBL" id="GAA5052864.1"/>
    </source>
</evidence>
<name>A0AAV3UJ19_9EURY</name>
<keyword evidence="2" id="KW-1185">Reference proteome</keyword>
<dbReference type="EMBL" id="BAABKX010000013">
    <property type="protein sequence ID" value="GAA5052864.1"/>
    <property type="molecule type" value="Genomic_DNA"/>
</dbReference>